<dbReference type="InterPro" id="IPR032250">
    <property type="entry name" value="DUF4825"/>
</dbReference>
<evidence type="ECO:0000259" key="2">
    <source>
        <dbReference type="Pfam" id="PF16107"/>
    </source>
</evidence>
<dbReference type="RefSeq" id="WP_176757424.1">
    <property type="nucleotide sequence ID" value="NZ_FNEV01000002.1"/>
</dbReference>
<dbReference type="STRING" id="86666.SAMN04490247_0855"/>
<feature type="chain" id="PRO_5011489723" description="DUF4825 domain-containing protein" evidence="1">
    <location>
        <begin position="24"/>
        <end position="141"/>
    </location>
</feature>
<protein>
    <recommendedName>
        <fullName evidence="2">DUF4825 domain-containing protein</fullName>
    </recommendedName>
</protein>
<accession>A0A1G8R7F9</accession>
<evidence type="ECO:0000256" key="1">
    <source>
        <dbReference type="SAM" id="SignalP"/>
    </source>
</evidence>
<feature type="signal peptide" evidence="1">
    <location>
        <begin position="1"/>
        <end position="23"/>
    </location>
</feature>
<proteinExistence type="predicted"/>
<sequence length="141" mass="15845">MKKSAIAAFLLVMLSGCMSDSQAGTLFEYEGTLIGNNSDVLAIVNGIENGSSVEEIELHTKEKPYGLTIHYADVPDGKVERWTRENAGRLFTLIDNVEDVDMVIASETYAYSRKEMEKELGKSFDEVTTVDQWKEVQEWIN</sequence>
<dbReference type="Proteomes" id="UP000199225">
    <property type="component" value="Unassembled WGS sequence"/>
</dbReference>
<organism evidence="3 4">
    <name type="scientific">Salimicrobium halophilum</name>
    <dbReference type="NCBI Taxonomy" id="86666"/>
    <lineage>
        <taxon>Bacteria</taxon>
        <taxon>Bacillati</taxon>
        <taxon>Bacillota</taxon>
        <taxon>Bacilli</taxon>
        <taxon>Bacillales</taxon>
        <taxon>Bacillaceae</taxon>
        <taxon>Salimicrobium</taxon>
    </lineage>
</organism>
<evidence type="ECO:0000313" key="3">
    <source>
        <dbReference type="EMBL" id="SDJ12505.1"/>
    </source>
</evidence>
<dbReference type="EMBL" id="FNEV01000002">
    <property type="protein sequence ID" value="SDJ12505.1"/>
    <property type="molecule type" value="Genomic_DNA"/>
</dbReference>
<dbReference type="AlphaFoldDB" id="A0A1G8R7F9"/>
<feature type="domain" description="DUF4825" evidence="2">
    <location>
        <begin position="26"/>
        <end position="107"/>
    </location>
</feature>
<gene>
    <name evidence="3" type="ORF">SAMN04490247_0855</name>
</gene>
<evidence type="ECO:0000313" key="4">
    <source>
        <dbReference type="Proteomes" id="UP000199225"/>
    </source>
</evidence>
<dbReference type="PROSITE" id="PS51257">
    <property type="entry name" value="PROKAR_LIPOPROTEIN"/>
    <property type="match status" value="1"/>
</dbReference>
<keyword evidence="1" id="KW-0732">Signal</keyword>
<name>A0A1G8R7F9_9BACI</name>
<dbReference type="Pfam" id="PF16107">
    <property type="entry name" value="DUF4825"/>
    <property type="match status" value="1"/>
</dbReference>
<reference evidence="4" key="1">
    <citation type="submission" date="2016-10" db="EMBL/GenBank/DDBJ databases">
        <authorList>
            <person name="Varghese N."/>
            <person name="Submissions S."/>
        </authorList>
    </citation>
    <scope>NUCLEOTIDE SEQUENCE [LARGE SCALE GENOMIC DNA]</scope>
    <source>
        <strain evidence="4">DSM 4771</strain>
    </source>
</reference>
<keyword evidence="4" id="KW-1185">Reference proteome</keyword>